<dbReference type="SUPFAM" id="SSF53474">
    <property type="entry name" value="alpha/beta-Hydrolases"/>
    <property type="match status" value="1"/>
</dbReference>
<protein>
    <submittedName>
        <fullName evidence="1">Alpha/beta hydrolase</fullName>
    </submittedName>
</protein>
<organism evidence="1 2">
    <name type="scientific">Sinomonas terricola</name>
    <dbReference type="NCBI Taxonomy" id="3110330"/>
    <lineage>
        <taxon>Bacteria</taxon>
        <taxon>Bacillati</taxon>
        <taxon>Actinomycetota</taxon>
        <taxon>Actinomycetes</taxon>
        <taxon>Micrococcales</taxon>
        <taxon>Micrococcaceae</taxon>
        <taxon>Sinomonas</taxon>
    </lineage>
</organism>
<dbReference type="RefSeq" id="WP_323277355.1">
    <property type="nucleotide sequence ID" value="NZ_JAYGGQ010000001.1"/>
</dbReference>
<dbReference type="Gene3D" id="3.40.50.1820">
    <property type="entry name" value="alpha/beta hydrolase"/>
    <property type="match status" value="1"/>
</dbReference>
<dbReference type="EMBL" id="JAYGGQ010000001">
    <property type="protein sequence ID" value="MEA5453602.1"/>
    <property type="molecule type" value="Genomic_DNA"/>
</dbReference>
<keyword evidence="1" id="KW-0378">Hydrolase</keyword>
<evidence type="ECO:0000313" key="1">
    <source>
        <dbReference type="EMBL" id="MEA5453602.1"/>
    </source>
</evidence>
<accession>A0ABU5T1R0</accession>
<evidence type="ECO:0000313" key="2">
    <source>
        <dbReference type="Proteomes" id="UP001304769"/>
    </source>
</evidence>
<dbReference type="Proteomes" id="UP001304769">
    <property type="component" value="Unassembled WGS sequence"/>
</dbReference>
<name>A0ABU5T1R0_9MICC</name>
<dbReference type="InterPro" id="IPR029058">
    <property type="entry name" value="AB_hydrolase_fold"/>
</dbReference>
<keyword evidence="2" id="KW-1185">Reference proteome</keyword>
<sequence>MDAAMRTTAMPPPALAVAGGVVLDAWYALVRQVAALRAESTAGRATAAGSTGELTIAPAPGTAAGGSTHTTAPAVVVLIPGVYEPAGFMDPLRRRLEGRGHRVIAVPELGYNRRTIPDSAAAVAGRLRALGVRGAVVVAHSKGGLIGKLLMTAYADEGLVRRMLAVSTPFEGARYSRYAPTRPLRSFHAGHPVMGSLAKNLEANARIVSVGAVVDPLIGRATRLDGARNVVLPVVGHFRILADPGLLAIVEDFLADPGETGEQAG</sequence>
<reference evidence="1 2" key="1">
    <citation type="submission" date="2023-12" db="EMBL/GenBank/DDBJ databases">
        <title>Sinomonas terricola sp. nov, isolated from litchi orchard soil in Guangdong, PR China.</title>
        <authorList>
            <person name="Jiaxin W."/>
            <person name="Yang Z."/>
            <person name="Honghui Z."/>
        </authorList>
    </citation>
    <scope>NUCLEOTIDE SEQUENCE [LARGE SCALE GENOMIC DNA]</scope>
    <source>
        <strain evidence="1 2">JGH33</strain>
    </source>
</reference>
<comment type="caution">
    <text evidence="1">The sequence shown here is derived from an EMBL/GenBank/DDBJ whole genome shotgun (WGS) entry which is preliminary data.</text>
</comment>
<gene>
    <name evidence="1" type="ORF">SPF06_02600</name>
</gene>
<proteinExistence type="predicted"/>
<dbReference type="GO" id="GO:0016787">
    <property type="term" value="F:hydrolase activity"/>
    <property type="evidence" value="ECO:0007669"/>
    <property type="project" value="UniProtKB-KW"/>
</dbReference>